<dbReference type="RefSeq" id="WP_412071687.1">
    <property type="nucleotide sequence ID" value="NZ_CABVHQ010000116.1"/>
</dbReference>
<evidence type="ECO:0008006" key="4">
    <source>
        <dbReference type="Google" id="ProtNLM"/>
    </source>
</evidence>
<feature type="region of interest" description="Disordered" evidence="1">
    <location>
        <begin position="123"/>
        <end position="143"/>
    </location>
</feature>
<organism evidence="2 3">
    <name type="scientific">Pseudomonas fluorescens</name>
    <dbReference type="NCBI Taxonomy" id="294"/>
    <lineage>
        <taxon>Bacteria</taxon>
        <taxon>Pseudomonadati</taxon>
        <taxon>Pseudomonadota</taxon>
        <taxon>Gammaproteobacteria</taxon>
        <taxon>Pseudomonadales</taxon>
        <taxon>Pseudomonadaceae</taxon>
        <taxon>Pseudomonas</taxon>
    </lineage>
</organism>
<evidence type="ECO:0000256" key="1">
    <source>
        <dbReference type="SAM" id="MobiDB-lite"/>
    </source>
</evidence>
<reference evidence="2 3" key="1">
    <citation type="submission" date="2019-09" db="EMBL/GenBank/DDBJ databases">
        <authorList>
            <person name="Chandra G."/>
            <person name="Truman W A."/>
        </authorList>
    </citation>
    <scope>NUCLEOTIDE SEQUENCE [LARGE SCALE GENOMIC DNA]</scope>
    <source>
        <strain evidence="2">PS691</strain>
    </source>
</reference>
<feature type="compositionally biased region" description="Polar residues" evidence="1">
    <location>
        <begin position="133"/>
        <end position="143"/>
    </location>
</feature>
<feature type="region of interest" description="Disordered" evidence="1">
    <location>
        <begin position="53"/>
        <end position="75"/>
    </location>
</feature>
<evidence type="ECO:0000313" key="2">
    <source>
        <dbReference type="EMBL" id="VVO40304.1"/>
    </source>
</evidence>
<proteinExistence type="predicted"/>
<protein>
    <recommendedName>
        <fullName evidence="4">YhcG N-terminal domain-containing protein</fullName>
    </recommendedName>
</protein>
<name>A0A5E7FN87_PSEFL</name>
<dbReference type="EMBL" id="CABVHQ010000116">
    <property type="protein sequence ID" value="VVO40304.1"/>
    <property type="molecule type" value="Genomic_DNA"/>
</dbReference>
<gene>
    <name evidence="2" type="ORF">PS691_05678</name>
</gene>
<sequence length="143" mass="15461">MSSEDRDTRSVLAQRAVQAVNTELIELHWQVGAYISGKIEAAEWGDGVVKNSPPIRLTKPPSNAPPCARPGIKPNCWRQNMRESIMDRGIGKVREAEDDSTGIKKRGGSAIELLEILAALSSSAATSERGRVSNGTSRTHPTI</sequence>
<evidence type="ECO:0000313" key="3">
    <source>
        <dbReference type="Proteomes" id="UP000337909"/>
    </source>
</evidence>
<dbReference type="AlphaFoldDB" id="A0A5E7FN87"/>
<accession>A0A5E7FN87</accession>
<dbReference type="Proteomes" id="UP000337909">
    <property type="component" value="Unassembled WGS sequence"/>
</dbReference>